<comment type="caution">
    <text evidence="2">The sequence shown here is derived from an EMBL/GenBank/DDBJ whole genome shotgun (WGS) entry which is preliminary data.</text>
</comment>
<reference evidence="2 3" key="1">
    <citation type="submission" date="2015-11" db="EMBL/GenBank/DDBJ databases">
        <title>Genomic analysis of 38 Legionella species identifies large and diverse effector repertoires.</title>
        <authorList>
            <person name="Burstein D."/>
            <person name="Amaro F."/>
            <person name="Zusman T."/>
            <person name="Lifshitz Z."/>
            <person name="Cohen O."/>
            <person name="Gilbert J.A."/>
            <person name="Pupko T."/>
            <person name="Shuman H.A."/>
            <person name="Segal G."/>
        </authorList>
    </citation>
    <scope>NUCLEOTIDE SEQUENCE [LARGE SCALE GENOMIC DNA]</scope>
    <source>
        <strain evidence="2 3">ATCC 43878</strain>
    </source>
</reference>
<accession>A0A0W0SUU4</accession>
<dbReference type="GO" id="GO:0006355">
    <property type="term" value="P:regulation of DNA-templated transcription"/>
    <property type="evidence" value="ECO:0007669"/>
    <property type="project" value="TreeGrafter"/>
</dbReference>
<evidence type="ECO:0000313" key="2">
    <source>
        <dbReference type="EMBL" id="KTC87057.1"/>
    </source>
</evidence>
<dbReference type="Proteomes" id="UP000054742">
    <property type="component" value="Unassembled WGS sequence"/>
</dbReference>
<dbReference type="InterPro" id="IPR029062">
    <property type="entry name" value="Class_I_gatase-like"/>
</dbReference>
<sequence length="234" mass="26015">MQIKNSNKNLGVLLYPRVQPMDVIGPWEVFATWKNILGGALEMYLVAETAELLQGENNIMLKPHCDFSNSPQFDFLLIPGGPGRREQVFNKAVIDFISQQAVHCEYILSVCTGTFLLRAANLLQDKQATTYWRAINELKAAGDVEVIEKRIVVSGNIWTAGGVSSGVDLALALIAEIAGTDTAGKVQLLFEYFPSNKVYCREDMIKGLPPYMPHIQESPEVLPDYVKKIIVDEI</sequence>
<dbReference type="SUPFAM" id="SSF52317">
    <property type="entry name" value="Class I glutamine amidotransferase-like"/>
    <property type="match status" value="1"/>
</dbReference>
<name>A0A0W0SUU4_9GAMM</name>
<dbReference type="InterPro" id="IPR052158">
    <property type="entry name" value="INH-QAR"/>
</dbReference>
<feature type="domain" description="DJ-1/PfpI" evidence="1">
    <location>
        <begin position="12"/>
        <end position="175"/>
    </location>
</feature>
<dbReference type="PANTHER" id="PTHR43130">
    <property type="entry name" value="ARAC-FAMILY TRANSCRIPTIONAL REGULATOR"/>
    <property type="match status" value="1"/>
</dbReference>
<dbReference type="STRING" id="29422.Lbru_0286"/>
<dbReference type="Pfam" id="PF01965">
    <property type="entry name" value="DJ-1_PfpI"/>
    <property type="match status" value="1"/>
</dbReference>
<dbReference type="InterPro" id="IPR002818">
    <property type="entry name" value="DJ-1/PfpI"/>
</dbReference>
<dbReference type="PATRIC" id="fig|29422.6.peg.299"/>
<dbReference type="AlphaFoldDB" id="A0A0W0SUU4"/>
<gene>
    <name evidence="2" type="ORF">Lbru_0286</name>
</gene>
<evidence type="ECO:0000313" key="3">
    <source>
        <dbReference type="Proteomes" id="UP000054742"/>
    </source>
</evidence>
<proteinExistence type="predicted"/>
<protein>
    <submittedName>
        <fullName evidence="2">ThiJ/PfpI family protein</fullName>
    </submittedName>
</protein>
<dbReference type="RefSeq" id="WP_238583801.1">
    <property type="nucleotide sequence ID" value="NZ_CAAAHU010000001.1"/>
</dbReference>
<dbReference type="EMBL" id="LNXV01000003">
    <property type="protein sequence ID" value="KTC87057.1"/>
    <property type="molecule type" value="Genomic_DNA"/>
</dbReference>
<dbReference type="CDD" id="cd03139">
    <property type="entry name" value="GATase1_PfpI_2"/>
    <property type="match status" value="1"/>
</dbReference>
<evidence type="ECO:0000259" key="1">
    <source>
        <dbReference type="Pfam" id="PF01965"/>
    </source>
</evidence>
<dbReference type="Gene3D" id="3.40.50.880">
    <property type="match status" value="1"/>
</dbReference>
<keyword evidence="3" id="KW-1185">Reference proteome</keyword>
<organism evidence="2 3">
    <name type="scientific">Legionella brunensis</name>
    <dbReference type="NCBI Taxonomy" id="29422"/>
    <lineage>
        <taxon>Bacteria</taxon>
        <taxon>Pseudomonadati</taxon>
        <taxon>Pseudomonadota</taxon>
        <taxon>Gammaproteobacteria</taxon>
        <taxon>Legionellales</taxon>
        <taxon>Legionellaceae</taxon>
        <taxon>Legionella</taxon>
    </lineage>
</organism>
<dbReference type="PANTHER" id="PTHR43130:SF2">
    <property type="entry name" value="DJ-1_PFPI DOMAIN-CONTAINING PROTEIN"/>
    <property type="match status" value="1"/>
</dbReference>